<keyword evidence="1" id="KW-0812">Transmembrane</keyword>
<dbReference type="InterPro" id="IPR001633">
    <property type="entry name" value="EAL_dom"/>
</dbReference>
<dbReference type="SMART" id="SM00052">
    <property type="entry name" value="EAL"/>
    <property type="match status" value="1"/>
</dbReference>
<dbReference type="InterPro" id="IPR000160">
    <property type="entry name" value="GGDEF_dom"/>
</dbReference>
<dbReference type="InterPro" id="IPR029787">
    <property type="entry name" value="Nucleotide_cyclase"/>
</dbReference>
<keyword evidence="1" id="KW-0472">Membrane</keyword>
<evidence type="ECO:0000256" key="1">
    <source>
        <dbReference type="SAM" id="Phobius"/>
    </source>
</evidence>
<dbReference type="InterPro" id="IPR035919">
    <property type="entry name" value="EAL_sf"/>
</dbReference>
<feature type="transmembrane region" description="Helical" evidence="1">
    <location>
        <begin position="300"/>
        <end position="320"/>
    </location>
</feature>
<evidence type="ECO:0000313" key="4">
    <source>
        <dbReference type="EMBL" id="QUS58093.1"/>
    </source>
</evidence>
<dbReference type="SMART" id="SM00267">
    <property type="entry name" value="GGDEF"/>
    <property type="match status" value="1"/>
</dbReference>
<dbReference type="Gene3D" id="3.30.70.270">
    <property type="match status" value="1"/>
</dbReference>
<dbReference type="PROSITE" id="PS50883">
    <property type="entry name" value="EAL"/>
    <property type="match status" value="1"/>
</dbReference>
<evidence type="ECO:0000259" key="2">
    <source>
        <dbReference type="PROSITE" id="PS50883"/>
    </source>
</evidence>
<reference evidence="4 5" key="1">
    <citation type="journal article" date="2021" name="Angew. Chem. Int. Ed. Engl.">
        <title>A novel family of nonribosomal peptides modulate collective behavior in Pseudovibrio bacteria isolated from marine sponges.</title>
        <authorList>
            <person name="Ioca L.P."/>
            <person name="Dai Y."/>
            <person name="Kunakom S."/>
            <person name="Diaz-Espinosa J."/>
            <person name="Krunic A."/>
            <person name="Crnkovic C.M."/>
            <person name="Orjala J."/>
            <person name="Sanchez L.M."/>
            <person name="Ferreira A.G."/>
            <person name="Berlinck R.G.S."/>
            <person name="Eustaquio A.S."/>
        </authorList>
    </citation>
    <scope>NUCLEOTIDE SEQUENCE [LARGE SCALE GENOMIC DNA]</scope>
    <source>
        <strain evidence="4 5">Ab134</strain>
    </source>
</reference>
<dbReference type="SUPFAM" id="SSF141868">
    <property type="entry name" value="EAL domain-like"/>
    <property type="match status" value="1"/>
</dbReference>
<sequence length="774" mass="86807">MPMAGQLSSKTPISAAVLGSAFGNTITRGKKVGARMMALLILSVVAAALAVGYVAFYWSTQRALDFEVEKEIRLVQSNLKVFRNGLANEAERIAISNKAYASVLSEESNILLDEDLTPTPSTRGDRDIFVILNKDMKPLYTYRRDLPWHSEVFEDQLRGQINDTLMELETKANTKQQELRVPEPLRSHAPLSLSLRDVVMVDGAIGLVTVAAITPSTAPPKGMPAVAGYLLWVRSLDIRSIRSFEESTGLSEMFITTNKPKADFQRVSVPLLRRSGETIANLSWKTTAASGAIFTNSSPYFLGTIAAILLTTILILLRYIKMTDRILQNEADATHAALHDALCGLPNRTWFEVFAADVLKRDRQKQRITGIVFLDLDHFKQINDSLGHSIGDEVIKLVAERLKASINPEDRVARVSGDEFLLVLSHRTKMEEIIETCMYIEKMLSDAFKVEKHKILTTASMGVAIAPAHGHDLTGLLRRADIALYQAKKLGRGRYVLFEKEMEDTLQISREIEEDIKRALNANEFQNYYQPIMDQTGTNILAAEALIRWNHPKKGLLPPAAFLPVAEESMLINRIGEWVLENAIKDGATLDEVTMCVNVSPTQLRHPEFPELVSKLLEKYQLEANRLELEVTEDVLINYSETVVEVIERLRNLGVKIALDDFGTGFSSLSYLRRDLFDKIKIDRSFINGAVTDAKAREILASSITLGLRLGMQVCVEGVEEEEQKELLLTMDCPMMQGYLFSRPIPLGKFRLWRDDMDEELEQKPRKIRVGAAE</sequence>
<dbReference type="Pfam" id="PF00563">
    <property type="entry name" value="EAL"/>
    <property type="match status" value="1"/>
</dbReference>
<feature type="domain" description="GGDEF" evidence="3">
    <location>
        <begin position="367"/>
        <end position="500"/>
    </location>
</feature>
<dbReference type="EMBL" id="CP074126">
    <property type="protein sequence ID" value="QUS58093.1"/>
    <property type="molecule type" value="Genomic_DNA"/>
</dbReference>
<keyword evidence="5" id="KW-1185">Reference proteome</keyword>
<dbReference type="InterPro" id="IPR043128">
    <property type="entry name" value="Rev_trsase/Diguanyl_cyclase"/>
</dbReference>
<evidence type="ECO:0000259" key="3">
    <source>
        <dbReference type="PROSITE" id="PS50887"/>
    </source>
</evidence>
<dbReference type="NCBIfam" id="TIGR00254">
    <property type="entry name" value="GGDEF"/>
    <property type="match status" value="1"/>
</dbReference>
<feature type="domain" description="EAL" evidence="2">
    <location>
        <begin position="509"/>
        <end position="758"/>
    </location>
</feature>
<dbReference type="CDD" id="cd01948">
    <property type="entry name" value="EAL"/>
    <property type="match status" value="1"/>
</dbReference>
<dbReference type="Gene3D" id="3.20.20.450">
    <property type="entry name" value="EAL domain"/>
    <property type="match status" value="1"/>
</dbReference>
<gene>
    <name evidence="4" type="ORF">KGB56_14865</name>
</gene>
<name>A0ABX8ATY9_9HYPH</name>
<dbReference type="Pfam" id="PF00990">
    <property type="entry name" value="GGDEF"/>
    <property type="match status" value="1"/>
</dbReference>
<dbReference type="CDD" id="cd01949">
    <property type="entry name" value="GGDEF"/>
    <property type="match status" value="1"/>
</dbReference>
<dbReference type="Pfam" id="PF05228">
    <property type="entry name" value="CHASE4"/>
    <property type="match status" value="1"/>
</dbReference>
<dbReference type="PANTHER" id="PTHR44757:SF2">
    <property type="entry name" value="BIOFILM ARCHITECTURE MAINTENANCE PROTEIN MBAA"/>
    <property type="match status" value="1"/>
</dbReference>
<dbReference type="PROSITE" id="PS50887">
    <property type="entry name" value="GGDEF"/>
    <property type="match status" value="1"/>
</dbReference>
<dbReference type="PANTHER" id="PTHR44757">
    <property type="entry name" value="DIGUANYLATE CYCLASE DGCP"/>
    <property type="match status" value="1"/>
</dbReference>
<proteinExistence type="predicted"/>
<dbReference type="Proteomes" id="UP000680706">
    <property type="component" value="Chromosome"/>
</dbReference>
<feature type="transmembrane region" description="Helical" evidence="1">
    <location>
        <begin position="37"/>
        <end position="58"/>
    </location>
</feature>
<protein>
    <submittedName>
        <fullName evidence="4">Bifunctional diguanylate cyclase/phosphodiesterase</fullName>
    </submittedName>
</protein>
<dbReference type="SUPFAM" id="SSF55073">
    <property type="entry name" value="Nucleotide cyclase"/>
    <property type="match status" value="1"/>
</dbReference>
<evidence type="ECO:0000313" key="5">
    <source>
        <dbReference type="Proteomes" id="UP000680706"/>
    </source>
</evidence>
<dbReference type="InterPro" id="IPR007892">
    <property type="entry name" value="CHASE4"/>
</dbReference>
<organism evidence="4 5">
    <name type="scientific">Pseudovibrio brasiliensis</name>
    <dbReference type="NCBI Taxonomy" id="1898042"/>
    <lineage>
        <taxon>Bacteria</taxon>
        <taxon>Pseudomonadati</taxon>
        <taxon>Pseudomonadota</taxon>
        <taxon>Alphaproteobacteria</taxon>
        <taxon>Hyphomicrobiales</taxon>
        <taxon>Stappiaceae</taxon>
        <taxon>Pseudovibrio</taxon>
    </lineage>
</organism>
<keyword evidence="1" id="KW-1133">Transmembrane helix</keyword>
<dbReference type="InterPro" id="IPR052155">
    <property type="entry name" value="Biofilm_reg_signaling"/>
</dbReference>
<accession>A0ABX8ATY9</accession>